<keyword evidence="1" id="KW-0175">Coiled coil</keyword>
<evidence type="ECO:0000313" key="2">
    <source>
        <dbReference type="EMBL" id="PWB01923.1"/>
    </source>
</evidence>
<sequence length="97" mass="11153">MAANLQHRVDKIESKAALILERYRLISQARQEAENRVRELTGTVERLERTIGDLNRQIEYLKVASVLTPDHKDVEATRAVLSELVREIDKCINQLSI</sequence>
<proteinExistence type="predicted"/>
<name>A0A2V1INY6_9BACT</name>
<dbReference type="EMBL" id="PUEC01000017">
    <property type="protein sequence ID" value="PWB01923.1"/>
    <property type="molecule type" value="Genomic_DNA"/>
</dbReference>
<protein>
    <submittedName>
        <fullName evidence="2">Uncharacterized protein</fullName>
    </submittedName>
</protein>
<organism evidence="2 3">
    <name type="scientific">Duncaniella muris</name>
    <dbReference type="NCBI Taxonomy" id="2094150"/>
    <lineage>
        <taxon>Bacteria</taxon>
        <taxon>Pseudomonadati</taxon>
        <taxon>Bacteroidota</taxon>
        <taxon>Bacteroidia</taxon>
        <taxon>Bacteroidales</taxon>
        <taxon>Muribaculaceae</taxon>
        <taxon>Duncaniella</taxon>
    </lineage>
</organism>
<dbReference type="RefSeq" id="WP_107032474.1">
    <property type="nucleotide sequence ID" value="NZ_CAJSYL010000001.1"/>
</dbReference>
<dbReference type="GeneID" id="82526336"/>
<reference evidence="3" key="1">
    <citation type="submission" date="2018-02" db="EMBL/GenBank/DDBJ databases">
        <authorList>
            <person name="Clavel T."/>
            <person name="Strowig T."/>
        </authorList>
    </citation>
    <scope>NUCLEOTIDE SEQUENCE [LARGE SCALE GENOMIC DNA]</scope>
    <source>
        <strain evidence="3">DSM 103720</strain>
    </source>
</reference>
<dbReference type="AlphaFoldDB" id="A0A2V1INY6"/>
<evidence type="ECO:0000256" key="1">
    <source>
        <dbReference type="SAM" id="Coils"/>
    </source>
</evidence>
<accession>A0A2V1INY6</accession>
<evidence type="ECO:0000313" key="3">
    <source>
        <dbReference type="Proteomes" id="UP000244905"/>
    </source>
</evidence>
<gene>
    <name evidence="2" type="ORF">C5O23_08255</name>
</gene>
<keyword evidence="3" id="KW-1185">Reference proteome</keyword>
<comment type="caution">
    <text evidence="2">The sequence shown here is derived from an EMBL/GenBank/DDBJ whole genome shotgun (WGS) entry which is preliminary data.</text>
</comment>
<dbReference type="Proteomes" id="UP000244905">
    <property type="component" value="Unassembled WGS sequence"/>
</dbReference>
<feature type="coiled-coil region" evidence="1">
    <location>
        <begin position="2"/>
        <end position="64"/>
    </location>
</feature>